<accession>A0A372IL42</accession>
<protein>
    <recommendedName>
        <fullName evidence="7 8">Large ribosomal subunit protein bL31</fullName>
    </recommendedName>
</protein>
<comment type="similarity">
    <text evidence="1 8">Belongs to the bacterial ribosomal protein bL31 family. Type A subfamily.</text>
</comment>
<dbReference type="GO" id="GO:0019843">
    <property type="term" value="F:rRNA binding"/>
    <property type="evidence" value="ECO:0007669"/>
    <property type="project" value="UniProtKB-KW"/>
</dbReference>
<evidence type="ECO:0000256" key="4">
    <source>
        <dbReference type="ARBA" id="ARBA00022884"/>
    </source>
</evidence>
<feature type="binding site" evidence="8">
    <location>
        <position position="38"/>
    </location>
    <ligand>
        <name>Zn(2+)</name>
        <dbReference type="ChEBI" id="CHEBI:29105"/>
    </ligand>
</feature>
<dbReference type="GO" id="GO:0003735">
    <property type="term" value="F:structural constituent of ribosome"/>
    <property type="evidence" value="ECO:0007669"/>
    <property type="project" value="InterPro"/>
</dbReference>
<dbReference type="SUPFAM" id="SSF143800">
    <property type="entry name" value="L28p-like"/>
    <property type="match status" value="1"/>
</dbReference>
<dbReference type="NCBIfam" id="NF000612">
    <property type="entry name" value="PRK00019.1"/>
    <property type="match status" value="1"/>
</dbReference>
<dbReference type="InterPro" id="IPR027491">
    <property type="entry name" value="Ribosomal_bL31_A"/>
</dbReference>
<dbReference type="AlphaFoldDB" id="A0A372IL42"/>
<evidence type="ECO:0000256" key="8">
    <source>
        <dbReference type="HAMAP-Rule" id="MF_00501"/>
    </source>
</evidence>
<organism evidence="9 10">
    <name type="scientific">Paracidobacterium acidisoli</name>
    <dbReference type="NCBI Taxonomy" id="2303751"/>
    <lineage>
        <taxon>Bacteria</taxon>
        <taxon>Pseudomonadati</taxon>
        <taxon>Acidobacteriota</taxon>
        <taxon>Terriglobia</taxon>
        <taxon>Terriglobales</taxon>
        <taxon>Acidobacteriaceae</taxon>
        <taxon>Paracidobacterium</taxon>
    </lineage>
</organism>
<dbReference type="InterPro" id="IPR034704">
    <property type="entry name" value="Ribosomal_bL28/bL31-like_sf"/>
</dbReference>
<dbReference type="Pfam" id="PF01197">
    <property type="entry name" value="Ribosomal_L31"/>
    <property type="match status" value="1"/>
</dbReference>
<dbReference type="GO" id="GO:1990904">
    <property type="term" value="C:ribonucleoprotein complex"/>
    <property type="evidence" value="ECO:0007669"/>
    <property type="project" value="UniProtKB-KW"/>
</dbReference>
<comment type="cofactor">
    <cofactor evidence="8">
        <name>Zn(2+)</name>
        <dbReference type="ChEBI" id="CHEBI:29105"/>
    </cofactor>
    <text evidence="8">Binds 1 zinc ion per subunit.</text>
</comment>
<evidence type="ECO:0000313" key="10">
    <source>
        <dbReference type="Proteomes" id="UP000264702"/>
    </source>
</evidence>
<gene>
    <name evidence="8" type="primary">rpmE</name>
    <name evidence="9" type="ORF">D0Y96_14395</name>
</gene>
<name>A0A372IL42_9BACT</name>
<dbReference type="OrthoDB" id="9803251at2"/>
<dbReference type="InterPro" id="IPR002150">
    <property type="entry name" value="Ribosomal_bL31"/>
</dbReference>
<evidence type="ECO:0000256" key="7">
    <source>
        <dbReference type="ARBA" id="ARBA00035687"/>
    </source>
</evidence>
<keyword evidence="4 8" id="KW-0694">RNA-binding</keyword>
<evidence type="ECO:0000256" key="5">
    <source>
        <dbReference type="ARBA" id="ARBA00022980"/>
    </source>
</evidence>
<dbReference type="RefSeq" id="WP_117301215.1">
    <property type="nucleotide sequence ID" value="NZ_QVQT02000005.1"/>
</dbReference>
<proteinExistence type="inferred from homology"/>
<reference evidence="9 10" key="1">
    <citation type="submission" date="2018-08" db="EMBL/GenBank/DDBJ databases">
        <title>Acidipila sp. 4G-K13, an acidobacterium isolated from forest soil.</title>
        <authorList>
            <person name="Gao Z.-H."/>
            <person name="Qiu L.-H."/>
        </authorList>
    </citation>
    <scope>NUCLEOTIDE SEQUENCE [LARGE SCALE GENOMIC DNA]</scope>
    <source>
        <strain evidence="9 10">4G-K13</strain>
    </source>
</reference>
<keyword evidence="10" id="KW-1185">Reference proteome</keyword>
<dbReference type="PRINTS" id="PR01249">
    <property type="entry name" value="RIBOSOMALL31"/>
</dbReference>
<dbReference type="GO" id="GO:0006412">
    <property type="term" value="P:translation"/>
    <property type="evidence" value="ECO:0007669"/>
    <property type="project" value="UniProtKB-UniRule"/>
</dbReference>
<dbReference type="Proteomes" id="UP000264702">
    <property type="component" value="Unassembled WGS sequence"/>
</dbReference>
<evidence type="ECO:0000256" key="6">
    <source>
        <dbReference type="ARBA" id="ARBA00023274"/>
    </source>
</evidence>
<evidence type="ECO:0000313" key="9">
    <source>
        <dbReference type="EMBL" id="RFU15647.1"/>
    </source>
</evidence>
<evidence type="ECO:0000256" key="1">
    <source>
        <dbReference type="ARBA" id="ARBA00009296"/>
    </source>
</evidence>
<sequence>MPKQGIHPNYHEIRVVCACGNNFATRSTSKNDIHAEICSNCHPFFTGKQKMIDTAGRVERFRRKYAKVGTPAAK</sequence>
<feature type="binding site" evidence="8">
    <location>
        <position position="41"/>
    </location>
    <ligand>
        <name>Zn(2+)</name>
        <dbReference type="ChEBI" id="CHEBI:29105"/>
    </ligand>
</feature>
<feature type="binding site" evidence="8">
    <location>
        <position position="19"/>
    </location>
    <ligand>
        <name>Zn(2+)</name>
        <dbReference type="ChEBI" id="CHEBI:29105"/>
    </ligand>
</feature>
<dbReference type="PANTHER" id="PTHR33280:SF6">
    <property type="entry name" value="LARGE RIBOSOMAL SUBUNIT PROTEIN BL31A"/>
    <property type="match status" value="1"/>
</dbReference>
<dbReference type="PROSITE" id="PS01143">
    <property type="entry name" value="RIBOSOMAL_L31"/>
    <property type="match status" value="1"/>
</dbReference>
<keyword evidence="8" id="KW-0862">Zinc</keyword>
<dbReference type="NCBIfam" id="TIGR00105">
    <property type="entry name" value="L31"/>
    <property type="match status" value="1"/>
</dbReference>
<comment type="subunit">
    <text evidence="2 8">Part of the 50S ribosomal subunit.</text>
</comment>
<dbReference type="NCBIfam" id="NF001809">
    <property type="entry name" value="PRK00528.1"/>
    <property type="match status" value="1"/>
</dbReference>
<keyword evidence="3 8" id="KW-0699">rRNA-binding</keyword>
<dbReference type="InterPro" id="IPR042105">
    <property type="entry name" value="Ribosomal_bL31_sf"/>
</dbReference>
<dbReference type="GO" id="GO:0046872">
    <property type="term" value="F:metal ion binding"/>
    <property type="evidence" value="ECO:0007669"/>
    <property type="project" value="UniProtKB-KW"/>
</dbReference>
<keyword evidence="6 8" id="KW-0687">Ribonucleoprotein</keyword>
<dbReference type="PANTHER" id="PTHR33280">
    <property type="entry name" value="50S RIBOSOMAL PROTEIN L31, CHLOROPLASTIC"/>
    <property type="match status" value="1"/>
</dbReference>
<evidence type="ECO:0000256" key="2">
    <source>
        <dbReference type="ARBA" id="ARBA00011838"/>
    </source>
</evidence>
<dbReference type="HAMAP" id="MF_00501">
    <property type="entry name" value="Ribosomal_bL31_1"/>
    <property type="match status" value="1"/>
</dbReference>
<feature type="binding site" evidence="8">
    <location>
        <position position="17"/>
    </location>
    <ligand>
        <name>Zn(2+)</name>
        <dbReference type="ChEBI" id="CHEBI:29105"/>
    </ligand>
</feature>
<keyword evidence="5 8" id="KW-0689">Ribosomal protein</keyword>
<dbReference type="Gene3D" id="4.10.830.30">
    <property type="entry name" value="Ribosomal protein L31"/>
    <property type="match status" value="1"/>
</dbReference>
<comment type="caution">
    <text evidence="9">The sequence shown here is derived from an EMBL/GenBank/DDBJ whole genome shotgun (WGS) entry which is preliminary data.</text>
</comment>
<keyword evidence="8" id="KW-0479">Metal-binding</keyword>
<evidence type="ECO:0000256" key="3">
    <source>
        <dbReference type="ARBA" id="ARBA00022730"/>
    </source>
</evidence>
<dbReference type="GO" id="GO:0005840">
    <property type="term" value="C:ribosome"/>
    <property type="evidence" value="ECO:0007669"/>
    <property type="project" value="UniProtKB-KW"/>
</dbReference>
<dbReference type="EMBL" id="QVQT01000005">
    <property type="protein sequence ID" value="RFU15647.1"/>
    <property type="molecule type" value="Genomic_DNA"/>
</dbReference>
<comment type="function">
    <text evidence="8">Binds the 23S rRNA.</text>
</comment>